<organism evidence="2 3">
    <name type="scientific">Plicaturopsis crispa FD-325 SS-3</name>
    <dbReference type="NCBI Taxonomy" id="944288"/>
    <lineage>
        <taxon>Eukaryota</taxon>
        <taxon>Fungi</taxon>
        <taxon>Dikarya</taxon>
        <taxon>Basidiomycota</taxon>
        <taxon>Agaricomycotina</taxon>
        <taxon>Agaricomycetes</taxon>
        <taxon>Agaricomycetidae</taxon>
        <taxon>Amylocorticiales</taxon>
        <taxon>Amylocorticiaceae</taxon>
        <taxon>Plicatura</taxon>
        <taxon>Plicaturopsis crispa</taxon>
    </lineage>
</organism>
<dbReference type="EMBL" id="KN832579">
    <property type="protein sequence ID" value="KII83288.1"/>
    <property type="molecule type" value="Genomic_DNA"/>
</dbReference>
<sequence>MASRVKDLQHERLAVLRVASVRAGTPSLSRWPESAHHATYDRYLSGMAYTGLSPAYQTQMPNLMKLMRYQFGELTEDVSDEIARRTTRESTRHRYVVCHILP</sequence>
<dbReference type="HOGENOM" id="CLU_2278635_0_0_1"/>
<evidence type="ECO:0000313" key="2">
    <source>
        <dbReference type="EMBL" id="KII83288.1"/>
    </source>
</evidence>
<keyword evidence="3" id="KW-1185">Reference proteome</keyword>
<dbReference type="InterPro" id="IPR013724">
    <property type="entry name" value="GIT_SHD"/>
</dbReference>
<evidence type="ECO:0000313" key="3">
    <source>
        <dbReference type="Proteomes" id="UP000053263"/>
    </source>
</evidence>
<dbReference type="Proteomes" id="UP000053263">
    <property type="component" value="Unassembled WGS sequence"/>
</dbReference>
<reference evidence="2 3" key="1">
    <citation type="submission" date="2014-06" db="EMBL/GenBank/DDBJ databases">
        <title>Evolutionary Origins and Diversification of the Mycorrhizal Mutualists.</title>
        <authorList>
            <consortium name="DOE Joint Genome Institute"/>
            <consortium name="Mycorrhizal Genomics Consortium"/>
            <person name="Kohler A."/>
            <person name="Kuo A."/>
            <person name="Nagy L.G."/>
            <person name="Floudas D."/>
            <person name="Copeland A."/>
            <person name="Barry K.W."/>
            <person name="Cichocki N."/>
            <person name="Veneault-Fourrey C."/>
            <person name="LaButti K."/>
            <person name="Lindquist E.A."/>
            <person name="Lipzen A."/>
            <person name="Lundell T."/>
            <person name="Morin E."/>
            <person name="Murat C."/>
            <person name="Riley R."/>
            <person name="Ohm R."/>
            <person name="Sun H."/>
            <person name="Tunlid A."/>
            <person name="Henrissat B."/>
            <person name="Grigoriev I.V."/>
            <person name="Hibbett D.S."/>
            <person name="Martin F."/>
        </authorList>
    </citation>
    <scope>NUCLEOTIDE SEQUENCE [LARGE SCALE GENOMIC DNA]</scope>
    <source>
        <strain evidence="2 3">FD-325 SS-3</strain>
    </source>
</reference>
<protein>
    <recommendedName>
        <fullName evidence="1">GIT Spa2 homology (SHD) domain-containing protein</fullName>
    </recommendedName>
</protein>
<accession>A0A0C9T5C9</accession>
<feature type="domain" description="GIT Spa2 homology (SHD)" evidence="1">
    <location>
        <begin position="65"/>
        <end position="87"/>
    </location>
</feature>
<proteinExistence type="predicted"/>
<gene>
    <name evidence="2" type="ORF">PLICRDRAFT_454069</name>
</gene>
<dbReference type="Pfam" id="PF08518">
    <property type="entry name" value="GIT_SHD"/>
    <property type="match status" value="1"/>
</dbReference>
<dbReference type="AlphaFoldDB" id="A0A0C9T5C9"/>
<evidence type="ECO:0000259" key="1">
    <source>
        <dbReference type="Pfam" id="PF08518"/>
    </source>
</evidence>
<name>A0A0C9T5C9_PLICR</name>